<reference evidence="3" key="1">
    <citation type="submission" date="2016-03" db="EMBL/GenBank/DDBJ databases">
        <title>Microsymbionts genomes from the relict species Vavilovia formosa.</title>
        <authorList>
            <person name="Chirak E."/>
            <person name="Kimeklis A."/>
            <person name="Kopat V."/>
            <person name="Andronov E."/>
        </authorList>
    </citation>
    <scope>NUCLEOTIDE SEQUENCE [LARGE SCALE GENOMIC DNA]</scope>
    <source>
        <strain evidence="3">Vaf12</strain>
    </source>
</reference>
<evidence type="ECO:0000256" key="1">
    <source>
        <dbReference type="ARBA" id="ARBA00023239"/>
    </source>
</evidence>
<dbReference type="GO" id="GO:0019698">
    <property type="term" value="P:D-galacturonate catabolic process"/>
    <property type="evidence" value="ECO:0007669"/>
    <property type="project" value="TreeGrafter"/>
</dbReference>
<dbReference type="RefSeq" id="WP_062945119.1">
    <property type="nucleotide sequence ID" value="NZ_CP171845.1"/>
</dbReference>
<dbReference type="InterPro" id="IPR052172">
    <property type="entry name" value="UxaA_altronate/galactarate_dh"/>
</dbReference>
<dbReference type="AlphaFoldDB" id="A0A154IA38"/>
<dbReference type="Gene3D" id="2.30.130.110">
    <property type="match status" value="1"/>
</dbReference>
<dbReference type="PANTHER" id="PTHR30536">
    <property type="entry name" value="ALTRONATE/GALACTARATE DEHYDRATASE"/>
    <property type="match status" value="1"/>
</dbReference>
<dbReference type="SMART" id="SM00858">
    <property type="entry name" value="SAF"/>
    <property type="match status" value="1"/>
</dbReference>
<evidence type="ECO:0000313" key="3">
    <source>
        <dbReference type="EMBL" id="KZA96859.1"/>
    </source>
</evidence>
<dbReference type="EMBL" id="LVYU01000146">
    <property type="protein sequence ID" value="KZA96859.1"/>
    <property type="molecule type" value="Genomic_DNA"/>
</dbReference>
<keyword evidence="1" id="KW-0456">Lyase</keyword>
<dbReference type="Pfam" id="PF08666">
    <property type="entry name" value="SAF"/>
    <property type="match status" value="1"/>
</dbReference>
<proteinExistence type="predicted"/>
<evidence type="ECO:0000259" key="2">
    <source>
        <dbReference type="SMART" id="SM00858"/>
    </source>
</evidence>
<gene>
    <name evidence="3" type="ORF">A4A59_33940</name>
</gene>
<dbReference type="InterPro" id="IPR044144">
    <property type="entry name" value="SAF_UxaA/GarD"/>
</dbReference>
<protein>
    <recommendedName>
        <fullName evidence="2">SAF domain-containing protein</fullName>
    </recommendedName>
</protein>
<name>A0A154IA38_RHILE</name>
<feature type="domain" description="SAF" evidence="2">
    <location>
        <begin position="13"/>
        <end position="81"/>
    </location>
</feature>
<dbReference type="CDD" id="cd11613">
    <property type="entry name" value="SAF_AH_GD"/>
    <property type="match status" value="1"/>
</dbReference>
<accession>A0A154IA38</accession>
<dbReference type="GO" id="GO:0016829">
    <property type="term" value="F:lyase activity"/>
    <property type="evidence" value="ECO:0007669"/>
    <property type="project" value="UniProtKB-KW"/>
</dbReference>
<dbReference type="InterPro" id="IPR013974">
    <property type="entry name" value="SAF"/>
</dbReference>
<organism evidence="3">
    <name type="scientific">Rhizobium leguminosarum</name>
    <dbReference type="NCBI Taxonomy" id="384"/>
    <lineage>
        <taxon>Bacteria</taxon>
        <taxon>Pseudomonadati</taxon>
        <taxon>Pseudomonadota</taxon>
        <taxon>Alphaproteobacteria</taxon>
        <taxon>Hyphomicrobiales</taxon>
        <taxon>Rhizobiaceae</taxon>
        <taxon>Rhizobium/Agrobacterium group</taxon>
        <taxon>Rhizobium</taxon>
    </lineage>
</organism>
<comment type="caution">
    <text evidence="3">The sequence shown here is derived from an EMBL/GenBank/DDBJ whole genome shotgun (WGS) entry which is preliminary data.</text>
</comment>
<dbReference type="PANTHER" id="PTHR30536:SF5">
    <property type="entry name" value="ALTRONATE DEHYDRATASE"/>
    <property type="match status" value="1"/>
</dbReference>
<sequence>MATPRILRLNDADNVVIAIGRVSNGDTLQDGVLARGTVGKGHKIALSSIAEGEPIRKFGQIIGFASTQIAPGPWVHEHNVAIHDFSRDYAFAFEARPDGGLLPGEVPETFQGFRRPDGRVGTRN</sequence>